<evidence type="ECO:0000313" key="1">
    <source>
        <dbReference type="EMBL" id="KAG5453700.1"/>
    </source>
</evidence>
<comment type="caution">
    <text evidence="1">The sequence shown here is derived from an EMBL/GenBank/DDBJ whole genome shotgun (WGS) entry which is preliminary data.</text>
</comment>
<protein>
    <submittedName>
        <fullName evidence="1">Uncharacterized protein</fullName>
    </submittedName>
</protein>
<organism evidence="1 2">
    <name type="scientific">Clonorchis sinensis</name>
    <name type="common">Chinese liver fluke</name>
    <dbReference type="NCBI Taxonomy" id="79923"/>
    <lineage>
        <taxon>Eukaryota</taxon>
        <taxon>Metazoa</taxon>
        <taxon>Spiralia</taxon>
        <taxon>Lophotrochozoa</taxon>
        <taxon>Platyhelminthes</taxon>
        <taxon>Trematoda</taxon>
        <taxon>Digenea</taxon>
        <taxon>Opisthorchiida</taxon>
        <taxon>Opisthorchiata</taxon>
        <taxon>Opisthorchiidae</taxon>
        <taxon>Clonorchis</taxon>
    </lineage>
</organism>
<dbReference type="Proteomes" id="UP000286415">
    <property type="component" value="Unassembled WGS sequence"/>
</dbReference>
<dbReference type="AlphaFoldDB" id="A0A8T1MXC7"/>
<evidence type="ECO:0000313" key="2">
    <source>
        <dbReference type="Proteomes" id="UP000286415"/>
    </source>
</evidence>
<dbReference type="OrthoDB" id="10286141at2759"/>
<reference evidence="1 2" key="2">
    <citation type="journal article" date="2021" name="Genomics">
        <title>High-quality reference genome for Clonorchis sinensis.</title>
        <authorList>
            <person name="Young N.D."/>
            <person name="Stroehlein A.J."/>
            <person name="Kinkar L."/>
            <person name="Wang T."/>
            <person name="Sohn W.M."/>
            <person name="Chang B.C.H."/>
            <person name="Kaur P."/>
            <person name="Weisz D."/>
            <person name="Dudchenko O."/>
            <person name="Aiden E.L."/>
            <person name="Korhonen P.K."/>
            <person name="Gasser R.B."/>
        </authorList>
    </citation>
    <scope>NUCLEOTIDE SEQUENCE [LARGE SCALE GENOMIC DNA]</scope>
    <source>
        <strain evidence="1">Cs-k2</strain>
    </source>
</reference>
<sequence length="173" mass="19998">MNMQPILFGFQPTVGAMVRDLRTVLVVCTLSAMYSLMHAQNTEKPRKCNLDAKVQRCNKVAYGKTLAYVIRTVTGLNRESLQESIKTNCTGQICCLYYKLKCMLAEIRKPENRHCLTPENETSIDETWVKLKKVRGCEHNDLRRLRHILGEGAKLFQLRRKRRGSQPVQRPDF</sequence>
<accession>A0A8T1MXC7</accession>
<proteinExistence type="predicted"/>
<gene>
    <name evidence="1" type="ORF">CSKR_201816</name>
</gene>
<reference evidence="1 2" key="1">
    <citation type="journal article" date="2018" name="Biotechnol. Adv.">
        <title>Improved genomic resources and new bioinformatic workflow for the carcinogenic parasite Clonorchis sinensis: Biotechnological implications.</title>
        <authorList>
            <person name="Wang D."/>
            <person name="Korhonen P.K."/>
            <person name="Gasser R.B."/>
            <person name="Young N.D."/>
        </authorList>
    </citation>
    <scope>NUCLEOTIDE SEQUENCE [LARGE SCALE GENOMIC DNA]</scope>
    <source>
        <strain evidence="1">Cs-k2</strain>
    </source>
</reference>
<dbReference type="EMBL" id="NIRI02000010">
    <property type="protein sequence ID" value="KAG5453700.1"/>
    <property type="molecule type" value="Genomic_DNA"/>
</dbReference>
<keyword evidence="2" id="KW-1185">Reference proteome</keyword>
<name>A0A8T1MXC7_CLOSI</name>